<dbReference type="PANTHER" id="PTHR30521">
    <property type="entry name" value="DEFERROCHELATASE/PEROXIDASE"/>
    <property type="match status" value="1"/>
</dbReference>
<dbReference type="AlphaFoldDB" id="A0A4S4L2I3"/>
<sequence length="477" mass="52128">MSTTTWPTQQDLNDLQGDVILGLPKRTEDFIFFNIQDANAFKTDLKQLIPAITTTAQIKKLRDDISEHKRCGRPGLIKTVGINIAFSNLGLKKLGITDELDDPAFDAGQLASAQALGDQGFVDSSNKFDPNWLPEFKSETDGVVLIAGDSRTSVVEGAHKVENIFGASIRKVLVVKGQVRPGPEKGHEHFGFLDGISSPAIETLTKPLPGQIVVPPGVLICGTEGDVDSAGNAVTRPAWAKNGSFLVYRHFNQLVPEFNKFLEDNPLEFPNIPREQGSELLGARLFGRWKSGAPVYLTPTHDNPKLAADKQHNNDFDYSEDPLDQTRCPFAAHIRKANPRADLKDFGATALTQHMLVRQSIAFGAELAADEIESHTTRLDRGLAFVCYQSNLSNGFEFVQKSWVNATNFPPKTINGVAYNSGFDPIIGQNSGAPRQTDGMNPLNANAETTLPIDFIVSKGGQYYFTPSISALNTKFT</sequence>
<comment type="caution">
    <text evidence="11">The sequence shown here is derived from an EMBL/GenBank/DDBJ whole genome shotgun (WGS) entry which is preliminary data.</text>
</comment>
<evidence type="ECO:0000256" key="2">
    <source>
        <dbReference type="ARBA" id="ARBA00022559"/>
    </source>
</evidence>
<evidence type="ECO:0000256" key="7">
    <source>
        <dbReference type="ARBA" id="ARBA00023004"/>
    </source>
</evidence>
<protein>
    <submittedName>
        <fullName evidence="11">Dyp-type peroxidase</fullName>
        <ecNumber evidence="11">1.11.1.7</ecNumber>
    </submittedName>
</protein>
<dbReference type="GO" id="GO:0005829">
    <property type="term" value="C:cytosol"/>
    <property type="evidence" value="ECO:0007669"/>
    <property type="project" value="TreeGrafter"/>
</dbReference>
<evidence type="ECO:0000256" key="5">
    <source>
        <dbReference type="ARBA" id="ARBA00022729"/>
    </source>
</evidence>
<evidence type="ECO:0000259" key="9">
    <source>
        <dbReference type="Pfam" id="PF20628"/>
    </source>
</evidence>
<dbReference type="Pfam" id="PF21105">
    <property type="entry name" value="DyP_N"/>
    <property type="match status" value="1"/>
</dbReference>
<evidence type="ECO:0000256" key="6">
    <source>
        <dbReference type="ARBA" id="ARBA00023002"/>
    </source>
</evidence>
<dbReference type="EC" id="1.11.1.7" evidence="11"/>
<evidence type="ECO:0000256" key="3">
    <source>
        <dbReference type="ARBA" id="ARBA00022617"/>
    </source>
</evidence>
<name>A0A4S4L2I3_9AGAM</name>
<dbReference type="InterPro" id="IPR048328">
    <property type="entry name" value="Dyp_perox_C"/>
</dbReference>
<gene>
    <name evidence="11" type="ORF">EW145_g4710</name>
</gene>
<keyword evidence="7" id="KW-0408">Iron</keyword>
<keyword evidence="4" id="KW-0479">Metal-binding</keyword>
<comment type="cofactor">
    <cofactor evidence="1">
        <name>heme b</name>
        <dbReference type="ChEBI" id="CHEBI:60344"/>
    </cofactor>
</comment>
<dbReference type="GO" id="GO:0020037">
    <property type="term" value="F:heme binding"/>
    <property type="evidence" value="ECO:0007669"/>
    <property type="project" value="InterPro"/>
</dbReference>
<dbReference type="GO" id="GO:0140825">
    <property type="term" value="F:lactoperoxidase activity"/>
    <property type="evidence" value="ECO:0007669"/>
    <property type="project" value="UniProtKB-EC"/>
</dbReference>
<keyword evidence="6 11" id="KW-0560">Oxidoreductase</keyword>
<dbReference type="PANTHER" id="PTHR30521:SF4">
    <property type="entry name" value="DEFERROCHELATASE"/>
    <property type="match status" value="1"/>
</dbReference>
<dbReference type="Proteomes" id="UP000308199">
    <property type="component" value="Unassembled WGS sequence"/>
</dbReference>
<dbReference type="InterPro" id="IPR006314">
    <property type="entry name" value="Dyp_peroxidase"/>
</dbReference>
<evidence type="ECO:0000259" key="10">
    <source>
        <dbReference type="Pfam" id="PF21105"/>
    </source>
</evidence>
<organism evidence="11 12">
    <name type="scientific">Phellinidium pouzarii</name>
    <dbReference type="NCBI Taxonomy" id="167371"/>
    <lineage>
        <taxon>Eukaryota</taxon>
        <taxon>Fungi</taxon>
        <taxon>Dikarya</taxon>
        <taxon>Basidiomycota</taxon>
        <taxon>Agaricomycotina</taxon>
        <taxon>Agaricomycetes</taxon>
        <taxon>Hymenochaetales</taxon>
        <taxon>Hymenochaetaceae</taxon>
        <taxon>Phellinidium</taxon>
    </lineage>
</organism>
<dbReference type="PROSITE" id="PS51404">
    <property type="entry name" value="DYP_PEROXIDASE"/>
    <property type="match status" value="1"/>
</dbReference>
<reference evidence="11 12" key="1">
    <citation type="submission" date="2019-02" db="EMBL/GenBank/DDBJ databases">
        <title>Genome sequencing of the rare red list fungi Phellinidium pouzarii.</title>
        <authorList>
            <person name="Buettner E."/>
            <person name="Kellner H."/>
        </authorList>
    </citation>
    <scope>NUCLEOTIDE SEQUENCE [LARGE SCALE GENOMIC DNA]</scope>
    <source>
        <strain evidence="11 12">DSM 108285</strain>
    </source>
</reference>
<dbReference type="EMBL" id="SGPK01000253">
    <property type="protein sequence ID" value="THH05549.1"/>
    <property type="molecule type" value="Genomic_DNA"/>
</dbReference>
<dbReference type="OrthoDB" id="3207336at2759"/>
<feature type="domain" description="DyP dimeric alpha+beta barrel" evidence="10">
    <location>
        <begin position="14"/>
        <end position="181"/>
    </location>
</feature>
<feature type="domain" description="Dyp-type peroxidase C-terminal" evidence="9">
    <location>
        <begin position="319"/>
        <end position="405"/>
    </location>
</feature>
<dbReference type="GO" id="GO:0046872">
    <property type="term" value="F:metal ion binding"/>
    <property type="evidence" value="ECO:0007669"/>
    <property type="project" value="UniProtKB-KW"/>
</dbReference>
<evidence type="ECO:0000256" key="8">
    <source>
        <dbReference type="ARBA" id="ARBA00025737"/>
    </source>
</evidence>
<accession>A0A4S4L2I3</accession>
<keyword evidence="2 11" id="KW-0575">Peroxidase</keyword>
<evidence type="ECO:0000313" key="12">
    <source>
        <dbReference type="Proteomes" id="UP000308199"/>
    </source>
</evidence>
<comment type="similarity">
    <text evidence="8">Belongs to the DyP-type peroxidase family.</text>
</comment>
<dbReference type="InterPro" id="IPR049509">
    <property type="entry name" value="DyP_N"/>
</dbReference>
<proteinExistence type="inferred from homology"/>
<dbReference type="NCBIfam" id="TIGR01413">
    <property type="entry name" value="Dyp_perox_fam"/>
    <property type="match status" value="1"/>
</dbReference>
<keyword evidence="3" id="KW-0349">Heme</keyword>
<evidence type="ECO:0000256" key="1">
    <source>
        <dbReference type="ARBA" id="ARBA00001970"/>
    </source>
</evidence>
<dbReference type="InterPro" id="IPR011008">
    <property type="entry name" value="Dimeric_a/b-barrel"/>
</dbReference>
<dbReference type="Pfam" id="PF20628">
    <property type="entry name" value="Dyp_perox_C"/>
    <property type="match status" value="1"/>
</dbReference>
<keyword evidence="12" id="KW-1185">Reference proteome</keyword>
<keyword evidence="5" id="KW-0732">Signal</keyword>
<dbReference type="SUPFAM" id="SSF54909">
    <property type="entry name" value="Dimeric alpha+beta barrel"/>
    <property type="match status" value="1"/>
</dbReference>
<evidence type="ECO:0000256" key="4">
    <source>
        <dbReference type="ARBA" id="ARBA00022723"/>
    </source>
</evidence>
<evidence type="ECO:0000313" key="11">
    <source>
        <dbReference type="EMBL" id="THH05549.1"/>
    </source>
</evidence>